<protein>
    <submittedName>
        <fullName evidence="1">Uncharacterized protein</fullName>
    </submittedName>
</protein>
<evidence type="ECO:0000313" key="2">
    <source>
        <dbReference type="Proteomes" id="UP000743370"/>
    </source>
</evidence>
<evidence type="ECO:0000313" key="1">
    <source>
        <dbReference type="EMBL" id="KAG2395443.1"/>
    </source>
</evidence>
<gene>
    <name evidence="1" type="ORF">HKW66_Vig0071810</name>
</gene>
<organism evidence="1 2">
    <name type="scientific">Phaseolus angularis</name>
    <name type="common">Azuki bean</name>
    <name type="synonym">Vigna angularis</name>
    <dbReference type="NCBI Taxonomy" id="3914"/>
    <lineage>
        <taxon>Eukaryota</taxon>
        <taxon>Viridiplantae</taxon>
        <taxon>Streptophyta</taxon>
        <taxon>Embryophyta</taxon>
        <taxon>Tracheophyta</taxon>
        <taxon>Spermatophyta</taxon>
        <taxon>Magnoliopsida</taxon>
        <taxon>eudicotyledons</taxon>
        <taxon>Gunneridae</taxon>
        <taxon>Pentapetalae</taxon>
        <taxon>rosids</taxon>
        <taxon>fabids</taxon>
        <taxon>Fabales</taxon>
        <taxon>Fabaceae</taxon>
        <taxon>Papilionoideae</taxon>
        <taxon>50 kb inversion clade</taxon>
        <taxon>NPAAA clade</taxon>
        <taxon>indigoferoid/millettioid clade</taxon>
        <taxon>Phaseoleae</taxon>
        <taxon>Vigna</taxon>
    </lineage>
</organism>
<sequence>MQLKQFTGTPETIAQVKLTRIESRSVQYGALGAGNVPTVLKRRTCVHSVAATRLPLTFWNVPKTTSGRRMQEYVRVVNGTEHVSRALMEAEW</sequence>
<dbReference type="AlphaFoldDB" id="A0A8T0KA95"/>
<proteinExistence type="predicted"/>
<dbReference type="EMBL" id="JABFOF010000006">
    <property type="protein sequence ID" value="KAG2395443.1"/>
    <property type="molecule type" value="Genomic_DNA"/>
</dbReference>
<reference evidence="1 2" key="1">
    <citation type="submission" date="2020-05" db="EMBL/GenBank/DDBJ databases">
        <title>Vigna angularis (adzuki bean) Var. LongXiaoDou No. 4 denovo assembly.</title>
        <authorList>
            <person name="Xiang H."/>
        </authorList>
    </citation>
    <scope>NUCLEOTIDE SEQUENCE [LARGE SCALE GENOMIC DNA]</scope>
    <source>
        <tissue evidence="1">Leaf</tissue>
    </source>
</reference>
<dbReference type="Proteomes" id="UP000743370">
    <property type="component" value="Unassembled WGS sequence"/>
</dbReference>
<name>A0A8T0KA95_PHAAN</name>
<comment type="caution">
    <text evidence="1">The sequence shown here is derived from an EMBL/GenBank/DDBJ whole genome shotgun (WGS) entry which is preliminary data.</text>
</comment>
<accession>A0A8T0KA95</accession>